<keyword evidence="4" id="KW-0460">Magnesium</keyword>
<evidence type="ECO:0000256" key="4">
    <source>
        <dbReference type="ARBA" id="ARBA00022842"/>
    </source>
</evidence>
<comment type="similarity">
    <text evidence="2">Belongs to the mandelate racemase/muconate lactonizing enzyme family.</text>
</comment>
<feature type="domain" description="Mandelate racemase/muconate lactonizing enzyme C-terminal" evidence="6">
    <location>
        <begin position="145"/>
        <end position="241"/>
    </location>
</feature>
<evidence type="ECO:0000313" key="7">
    <source>
        <dbReference type="EMBL" id="HCO26216.1"/>
    </source>
</evidence>
<evidence type="ECO:0000256" key="1">
    <source>
        <dbReference type="ARBA" id="ARBA00001946"/>
    </source>
</evidence>
<sequence length="372" mass="40208">MKITAIKTYRVRIPLKPERRMISALGKHDVSHYLVLRIETDTGIEGAGEATVLCRWSGETAWGAQAIVDRVFTPLLIGQDPCDIANINQILDRTSQGNWFAKSAIEMACWDIKGKEAALPVYELLGGAVRSRSIKCRFSMGAYSLERAERRTQELVAAGFTTIKVKVGTNPDEDVARVKMVRETMGPDLELTIDANAGWDAATAIAAMKRMNDCNVALFEQPTPRGDFAALAEVRQAIAPEIMADDICFDLADAKECIRNNACDVINVYPGKNGGISKTAAIVSYAAEHGIPCSIGSNLELDIASAAMCHAVVGCPNMNIEQYPGDILGPEYHEVSIVKNPLKIEGPVITIPDAPGLGIEVDWGLVEAHAAD</sequence>
<dbReference type="SFLD" id="SFLDS00001">
    <property type="entry name" value="Enolase"/>
    <property type="match status" value="1"/>
</dbReference>
<dbReference type="PANTHER" id="PTHR48073:SF2">
    <property type="entry name" value="O-SUCCINYLBENZOATE SYNTHASE"/>
    <property type="match status" value="1"/>
</dbReference>
<dbReference type="SUPFAM" id="SSF51604">
    <property type="entry name" value="Enolase C-terminal domain-like"/>
    <property type="match status" value="1"/>
</dbReference>
<dbReference type="Gene3D" id="3.20.20.120">
    <property type="entry name" value="Enolase-like C-terminal domain"/>
    <property type="match status" value="1"/>
</dbReference>
<dbReference type="Pfam" id="PF02746">
    <property type="entry name" value="MR_MLE_N"/>
    <property type="match status" value="1"/>
</dbReference>
<dbReference type="GO" id="GO:0016854">
    <property type="term" value="F:racemase and epimerase activity"/>
    <property type="evidence" value="ECO:0007669"/>
    <property type="project" value="UniProtKB-ARBA"/>
</dbReference>
<keyword evidence="5 7" id="KW-0413">Isomerase</keyword>
<dbReference type="AlphaFoldDB" id="A0A3D3RC87"/>
<dbReference type="Gene3D" id="3.30.390.10">
    <property type="entry name" value="Enolase-like, N-terminal domain"/>
    <property type="match status" value="1"/>
</dbReference>
<dbReference type="InterPro" id="IPR013342">
    <property type="entry name" value="Mandelate_racemase_C"/>
</dbReference>
<evidence type="ECO:0000256" key="3">
    <source>
        <dbReference type="ARBA" id="ARBA00022723"/>
    </source>
</evidence>
<organism evidence="7 8">
    <name type="scientific">Gimesia maris</name>
    <dbReference type="NCBI Taxonomy" id="122"/>
    <lineage>
        <taxon>Bacteria</taxon>
        <taxon>Pseudomonadati</taxon>
        <taxon>Planctomycetota</taxon>
        <taxon>Planctomycetia</taxon>
        <taxon>Planctomycetales</taxon>
        <taxon>Planctomycetaceae</taxon>
        <taxon>Gimesia</taxon>
    </lineage>
</organism>
<evidence type="ECO:0000256" key="2">
    <source>
        <dbReference type="ARBA" id="ARBA00008031"/>
    </source>
</evidence>
<dbReference type="Pfam" id="PF13378">
    <property type="entry name" value="MR_MLE_C"/>
    <property type="match status" value="1"/>
</dbReference>
<evidence type="ECO:0000313" key="8">
    <source>
        <dbReference type="Proteomes" id="UP000263642"/>
    </source>
</evidence>
<dbReference type="Proteomes" id="UP000263642">
    <property type="component" value="Unassembled WGS sequence"/>
</dbReference>
<comment type="cofactor">
    <cofactor evidence="1">
        <name>Mg(2+)</name>
        <dbReference type="ChEBI" id="CHEBI:18420"/>
    </cofactor>
</comment>
<dbReference type="InterPro" id="IPR013341">
    <property type="entry name" value="Mandelate_racemase_N_dom"/>
</dbReference>
<dbReference type="InterPro" id="IPR029065">
    <property type="entry name" value="Enolase_C-like"/>
</dbReference>
<dbReference type="EMBL" id="DQAY01000152">
    <property type="protein sequence ID" value="HCO26216.1"/>
    <property type="molecule type" value="Genomic_DNA"/>
</dbReference>
<dbReference type="PANTHER" id="PTHR48073">
    <property type="entry name" value="O-SUCCINYLBENZOATE SYNTHASE-RELATED"/>
    <property type="match status" value="1"/>
</dbReference>
<accession>A0A3D3RC87</accession>
<dbReference type="SFLD" id="SFLDG00180">
    <property type="entry name" value="muconate_cycloisomerase"/>
    <property type="match status" value="1"/>
</dbReference>
<evidence type="ECO:0000259" key="6">
    <source>
        <dbReference type="SMART" id="SM00922"/>
    </source>
</evidence>
<proteinExistence type="inferred from homology"/>
<protein>
    <submittedName>
        <fullName evidence="7">Muconate cycloisomerase</fullName>
    </submittedName>
</protein>
<keyword evidence="3" id="KW-0479">Metal-binding</keyword>
<gene>
    <name evidence="7" type="ORF">DIT97_25545</name>
</gene>
<comment type="caution">
    <text evidence="7">The sequence shown here is derived from an EMBL/GenBank/DDBJ whole genome shotgun (WGS) entry which is preliminary data.</text>
</comment>
<name>A0A3D3RC87_9PLAN</name>
<dbReference type="FunFam" id="3.30.390.10:FF:000009">
    <property type="entry name" value="Hydrophobic dipeptide epimerase"/>
    <property type="match status" value="1"/>
</dbReference>
<dbReference type="GO" id="GO:0046872">
    <property type="term" value="F:metal ion binding"/>
    <property type="evidence" value="ECO:0007669"/>
    <property type="project" value="UniProtKB-KW"/>
</dbReference>
<dbReference type="SUPFAM" id="SSF54826">
    <property type="entry name" value="Enolase N-terminal domain-like"/>
    <property type="match status" value="1"/>
</dbReference>
<dbReference type="InterPro" id="IPR029017">
    <property type="entry name" value="Enolase-like_N"/>
</dbReference>
<reference evidence="7 8" key="1">
    <citation type="journal article" date="2018" name="Nat. Biotechnol.">
        <title>A standardized bacterial taxonomy based on genome phylogeny substantially revises the tree of life.</title>
        <authorList>
            <person name="Parks D.H."/>
            <person name="Chuvochina M."/>
            <person name="Waite D.W."/>
            <person name="Rinke C."/>
            <person name="Skarshewski A."/>
            <person name="Chaumeil P.A."/>
            <person name="Hugenholtz P."/>
        </authorList>
    </citation>
    <scope>NUCLEOTIDE SEQUENCE [LARGE SCALE GENOMIC DNA]</scope>
    <source>
        <strain evidence="7">UBA9375</strain>
    </source>
</reference>
<dbReference type="InterPro" id="IPR036849">
    <property type="entry name" value="Enolase-like_C_sf"/>
</dbReference>
<dbReference type="SMART" id="SM00922">
    <property type="entry name" value="MR_MLE"/>
    <property type="match status" value="1"/>
</dbReference>
<dbReference type="GO" id="GO:0006518">
    <property type="term" value="P:peptide metabolic process"/>
    <property type="evidence" value="ECO:0007669"/>
    <property type="project" value="UniProtKB-ARBA"/>
</dbReference>
<evidence type="ECO:0000256" key="5">
    <source>
        <dbReference type="ARBA" id="ARBA00023235"/>
    </source>
</evidence>